<gene>
    <name evidence="4" type="ORF">LSINAPIS_LOCUS12066</name>
</gene>
<proteinExistence type="predicted"/>
<sequence length="313" mass="36309">MQHNILKYYVIRFFKPSNFPKRKLSQDLTSKQDSLSYCANIVRQHDYENYLATLLMTKSLRSPTLVIRALNAEVARIQDQTRDPQIADMRLQFWQDTINQIFKKSQDLSNIPANPVAQELFKVCSCYKLPRRYLERLVQSRKSILKTKYFQSMEDIENHSEHAVSSVYYLVLSIAEISNVHADHASSHLGKAQGIVNILRSIHVSNYLKLVSLPMDVLMKYSVSQESVLRGIDSDSIRNVVFEVASRANSHLQKARSIEVPKETHQIFLPAVAIEKYLKKLEKANFNIYDVSLQRGNPTLPFHLYYIRLLNKY</sequence>
<dbReference type="InterPro" id="IPR002060">
    <property type="entry name" value="Squ/phyt_synthse"/>
</dbReference>
<name>A0A5E4QVH3_9NEOP</name>
<dbReference type="PANTHER" id="PTHR31480">
    <property type="entry name" value="BIFUNCTIONAL LYCOPENE CYCLASE/PHYTOENE SYNTHASE"/>
    <property type="match status" value="1"/>
</dbReference>
<dbReference type="AlphaFoldDB" id="A0A5E4QVH3"/>
<organism evidence="4 5">
    <name type="scientific">Leptidea sinapis</name>
    <dbReference type="NCBI Taxonomy" id="189913"/>
    <lineage>
        <taxon>Eukaryota</taxon>
        <taxon>Metazoa</taxon>
        <taxon>Ecdysozoa</taxon>
        <taxon>Arthropoda</taxon>
        <taxon>Hexapoda</taxon>
        <taxon>Insecta</taxon>
        <taxon>Pterygota</taxon>
        <taxon>Neoptera</taxon>
        <taxon>Endopterygota</taxon>
        <taxon>Lepidoptera</taxon>
        <taxon>Glossata</taxon>
        <taxon>Ditrysia</taxon>
        <taxon>Papilionoidea</taxon>
        <taxon>Pieridae</taxon>
        <taxon>Dismorphiinae</taxon>
        <taxon>Leptidea</taxon>
    </lineage>
</organism>
<evidence type="ECO:0000256" key="3">
    <source>
        <dbReference type="ARBA" id="ARBA00022746"/>
    </source>
</evidence>
<dbReference type="Gene3D" id="1.10.600.10">
    <property type="entry name" value="Farnesyl Diphosphate Synthase"/>
    <property type="match status" value="1"/>
</dbReference>
<evidence type="ECO:0000313" key="4">
    <source>
        <dbReference type="EMBL" id="VVD01711.1"/>
    </source>
</evidence>
<dbReference type="Proteomes" id="UP000324832">
    <property type="component" value="Unassembled WGS sequence"/>
</dbReference>
<comment type="catalytic activity">
    <reaction evidence="1">
        <text>2 (2E,6E,10E)-geranylgeranyl diphosphate = 15-cis-phytoene + 2 diphosphate</text>
        <dbReference type="Rhea" id="RHEA:34475"/>
        <dbReference type="ChEBI" id="CHEBI:27787"/>
        <dbReference type="ChEBI" id="CHEBI:33019"/>
        <dbReference type="ChEBI" id="CHEBI:58756"/>
        <dbReference type="EC" id="2.5.1.32"/>
    </reaction>
</comment>
<dbReference type="GO" id="GO:0016117">
    <property type="term" value="P:carotenoid biosynthetic process"/>
    <property type="evidence" value="ECO:0007669"/>
    <property type="project" value="UniProtKB-KW"/>
</dbReference>
<dbReference type="SUPFAM" id="SSF48576">
    <property type="entry name" value="Terpenoid synthases"/>
    <property type="match status" value="1"/>
</dbReference>
<keyword evidence="3" id="KW-0125">Carotenoid biosynthesis</keyword>
<reference evidence="4 5" key="1">
    <citation type="submission" date="2017-07" db="EMBL/GenBank/DDBJ databases">
        <authorList>
            <person name="Talla V."/>
            <person name="Backstrom N."/>
        </authorList>
    </citation>
    <scope>NUCLEOTIDE SEQUENCE [LARGE SCALE GENOMIC DNA]</scope>
</reference>
<dbReference type="Pfam" id="PF00494">
    <property type="entry name" value="SQS_PSY"/>
    <property type="match status" value="1"/>
</dbReference>
<dbReference type="EMBL" id="FZQP02005554">
    <property type="protein sequence ID" value="VVD01711.1"/>
    <property type="molecule type" value="Genomic_DNA"/>
</dbReference>
<evidence type="ECO:0000256" key="1">
    <source>
        <dbReference type="ARBA" id="ARBA00001805"/>
    </source>
</evidence>
<dbReference type="InterPro" id="IPR008949">
    <property type="entry name" value="Isoprenoid_synthase_dom_sf"/>
</dbReference>
<accession>A0A5E4QVH3</accession>
<evidence type="ECO:0000256" key="2">
    <source>
        <dbReference type="ARBA" id="ARBA00012396"/>
    </source>
</evidence>
<protein>
    <recommendedName>
        <fullName evidence="2">15-cis-phytoene synthase</fullName>
        <ecNumber evidence="2">2.5.1.32</ecNumber>
    </recommendedName>
</protein>
<dbReference type="EC" id="2.5.1.32" evidence="2"/>
<evidence type="ECO:0000313" key="5">
    <source>
        <dbReference type="Proteomes" id="UP000324832"/>
    </source>
</evidence>
<keyword evidence="5" id="KW-1185">Reference proteome</keyword>